<dbReference type="EMBL" id="JAVIJP010000092">
    <property type="protein sequence ID" value="KAL3616324.1"/>
    <property type="molecule type" value="Genomic_DNA"/>
</dbReference>
<evidence type="ECO:0000256" key="2">
    <source>
        <dbReference type="ARBA" id="ARBA00005581"/>
    </source>
</evidence>
<dbReference type="PANTHER" id="PTHR31232:SF61">
    <property type="entry name" value="S-PROTEIN HOMOLOG"/>
    <property type="match status" value="1"/>
</dbReference>
<feature type="chain" id="PRO_5044528362" description="S-protein homolog" evidence="6">
    <location>
        <begin position="20"/>
        <end position="148"/>
    </location>
</feature>
<evidence type="ECO:0000313" key="7">
    <source>
        <dbReference type="EMBL" id="KAL3616324.1"/>
    </source>
</evidence>
<evidence type="ECO:0000256" key="5">
    <source>
        <dbReference type="ARBA" id="ARBA00022729"/>
    </source>
</evidence>
<dbReference type="GO" id="GO:0005576">
    <property type="term" value="C:extracellular region"/>
    <property type="evidence" value="ECO:0007669"/>
    <property type="project" value="UniProtKB-SubCell"/>
</dbReference>
<dbReference type="PANTHER" id="PTHR31232">
    <property type="match status" value="1"/>
</dbReference>
<feature type="signal peptide" evidence="6">
    <location>
        <begin position="1"/>
        <end position="19"/>
    </location>
</feature>
<accession>A0ABD3BGJ6</accession>
<name>A0ABD3BGJ6_9LAMI</name>
<organism evidence="7 8">
    <name type="scientific">Castilleja foliolosa</name>
    <dbReference type="NCBI Taxonomy" id="1961234"/>
    <lineage>
        <taxon>Eukaryota</taxon>
        <taxon>Viridiplantae</taxon>
        <taxon>Streptophyta</taxon>
        <taxon>Embryophyta</taxon>
        <taxon>Tracheophyta</taxon>
        <taxon>Spermatophyta</taxon>
        <taxon>Magnoliopsida</taxon>
        <taxon>eudicotyledons</taxon>
        <taxon>Gunneridae</taxon>
        <taxon>Pentapetalae</taxon>
        <taxon>asterids</taxon>
        <taxon>lamiids</taxon>
        <taxon>Lamiales</taxon>
        <taxon>Orobanchaceae</taxon>
        <taxon>Pedicularideae</taxon>
        <taxon>Castillejinae</taxon>
        <taxon>Castilleja</taxon>
    </lineage>
</organism>
<dbReference type="Proteomes" id="UP001632038">
    <property type="component" value="Unassembled WGS sequence"/>
</dbReference>
<comment type="similarity">
    <text evidence="2 6">Belongs to the plant self-incompatibility (S1) protein family.</text>
</comment>
<sequence>MKILQLFVVYSILFYKAQSRCMFNRVTFYVVNKLSQSSPPIDLHCASGDRELGYHNIGVGQNFSYSFCTKFRALYFCHLWWRQKDVAFEVWNHNWHSSACGFTRDHPKTCYWEARDDGVYLAAQYPPQSFDKLHNWSTHAMPKNQPLV</sequence>
<keyword evidence="3 6" id="KW-0713">Self-incompatibility</keyword>
<dbReference type="AlphaFoldDB" id="A0ABD3BGJ6"/>
<dbReference type="Pfam" id="PF05938">
    <property type="entry name" value="Self-incomp_S1"/>
    <property type="match status" value="1"/>
</dbReference>
<proteinExistence type="inferred from homology"/>
<evidence type="ECO:0000256" key="4">
    <source>
        <dbReference type="ARBA" id="ARBA00022525"/>
    </source>
</evidence>
<keyword evidence="5 6" id="KW-0732">Signal</keyword>
<keyword evidence="4 6" id="KW-0964">Secreted</keyword>
<evidence type="ECO:0000256" key="3">
    <source>
        <dbReference type="ARBA" id="ARBA00022471"/>
    </source>
</evidence>
<comment type="subcellular location">
    <subcellularLocation>
        <location evidence="1 6">Secreted</location>
    </subcellularLocation>
</comment>
<dbReference type="GO" id="GO:0060320">
    <property type="term" value="P:rejection of self pollen"/>
    <property type="evidence" value="ECO:0007669"/>
    <property type="project" value="UniProtKB-KW"/>
</dbReference>
<comment type="caution">
    <text evidence="7">The sequence shown here is derived from an EMBL/GenBank/DDBJ whole genome shotgun (WGS) entry which is preliminary data.</text>
</comment>
<evidence type="ECO:0000313" key="8">
    <source>
        <dbReference type="Proteomes" id="UP001632038"/>
    </source>
</evidence>
<keyword evidence="8" id="KW-1185">Reference proteome</keyword>
<reference evidence="8" key="1">
    <citation type="journal article" date="2024" name="IScience">
        <title>Strigolactones Initiate the Formation of Haustorium-like Structures in Castilleja.</title>
        <authorList>
            <person name="Buerger M."/>
            <person name="Peterson D."/>
            <person name="Chory J."/>
        </authorList>
    </citation>
    <scope>NUCLEOTIDE SEQUENCE [LARGE SCALE GENOMIC DNA]</scope>
</reference>
<gene>
    <name evidence="7" type="ORF">CASFOL_039714</name>
</gene>
<protein>
    <recommendedName>
        <fullName evidence="6">S-protein homolog</fullName>
    </recommendedName>
</protein>
<evidence type="ECO:0000256" key="1">
    <source>
        <dbReference type="ARBA" id="ARBA00004613"/>
    </source>
</evidence>
<dbReference type="InterPro" id="IPR010264">
    <property type="entry name" value="Self-incomp_S1"/>
</dbReference>
<evidence type="ECO:0000256" key="6">
    <source>
        <dbReference type="RuleBase" id="RU367044"/>
    </source>
</evidence>